<organism evidence="6 7">
    <name type="scientific">Clostridium ganghwense</name>
    <dbReference type="NCBI Taxonomy" id="312089"/>
    <lineage>
        <taxon>Bacteria</taxon>
        <taxon>Bacillati</taxon>
        <taxon>Bacillota</taxon>
        <taxon>Clostridia</taxon>
        <taxon>Eubacteriales</taxon>
        <taxon>Clostridiaceae</taxon>
        <taxon>Clostridium</taxon>
    </lineage>
</organism>
<evidence type="ECO:0000256" key="1">
    <source>
        <dbReference type="ARBA" id="ARBA00023015"/>
    </source>
</evidence>
<dbReference type="SUPFAM" id="SSF46689">
    <property type="entry name" value="Homeodomain-like"/>
    <property type="match status" value="1"/>
</dbReference>
<dbReference type="EMBL" id="JAPQES010000021">
    <property type="protein sequence ID" value="MCY6372819.1"/>
    <property type="molecule type" value="Genomic_DNA"/>
</dbReference>
<keyword evidence="1" id="KW-0805">Transcription regulation</keyword>
<evidence type="ECO:0000256" key="2">
    <source>
        <dbReference type="ARBA" id="ARBA00023125"/>
    </source>
</evidence>
<dbReference type="InterPro" id="IPR046348">
    <property type="entry name" value="SIS_dom_sf"/>
</dbReference>
<comment type="caution">
    <text evidence="6">The sequence shown here is derived from an EMBL/GenBank/DDBJ whole genome shotgun (WGS) entry which is preliminary data.</text>
</comment>
<keyword evidence="7" id="KW-1185">Reference proteome</keyword>
<dbReference type="InterPro" id="IPR035472">
    <property type="entry name" value="RpiR-like_SIS"/>
</dbReference>
<proteinExistence type="predicted"/>
<dbReference type="InterPro" id="IPR036388">
    <property type="entry name" value="WH-like_DNA-bd_sf"/>
</dbReference>
<evidence type="ECO:0000259" key="4">
    <source>
        <dbReference type="PROSITE" id="PS51071"/>
    </source>
</evidence>
<evidence type="ECO:0000313" key="7">
    <source>
        <dbReference type="Proteomes" id="UP001079657"/>
    </source>
</evidence>
<accession>A0ABT4CUT3</accession>
<dbReference type="Pfam" id="PF01418">
    <property type="entry name" value="HTH_6"/>
    <property type="match status" value="1"/>
</dbReference>
<dbReference type="PANTHER" id="PTHR30514:SF1">
    <property type="entry name" value="HTH-TYPE TRANSCRIPTIONAL REGULATOR HEXR-RELATED"/>
    <property type="match status" value="1"/>
</dbReference>
<dbReference type="Gene3D" id="1.10.10.10">
    <property type="entry name" value="Winged helix-like DNA-binding domain superfamily/Winged helix DNA-binding domain"/>
    <property type="match status" value="1"/>
</dbReference>
<evidence type="ECO:0000256" key="3">
    <source>
        <dbReference type="ARBA" id="ARBA00023163"/>
    </source>
</evidence>
<reference evidence="6" key="1">
    <citation type="submission" date="2022-12" db="EMBL/GenBank/DDBJ databases">
        <authorList>
            <person name="Wang J."/>
        </authorList>
    </citation>
    <scope>NUCLEOTIDE SEQUENCE</scope>
    <source>
        <strain evidence="6">HY-42-06</strain>
    </source>
</reference>
<evidence type="ECO:0000313" key="6">
    <source>
        <dbReference type="EMBL" id="MCY6372819.1"/>
    </source>
</evidence>
<dbReference type="SUPFAM" id="SSF53697">
    <property type="entry name" value="SIS domain"/>
    <property type="match status" value="1"/>
</dbReference>
<dbReference type="CDD" id="cd05013">
    <property type="entry name" value="SIS_RpiR"/>
    <property type="match status" value="1"/>
</dbReference>
<dbReference type="Proteomes" id="UP001079657">
    <property type="component" value="Unassembled WGS sequence"/>
</dbReference>
<dbReference type="PANTHER" id="PTHR30514">
    <property type="entry name" value="GLUCOKINASE"/>
    <property type="match status" value="1"/>
</dbReference>
<name>A0ABT4CUT3_9CLOT</name>
<dbReference type="Pfam" id="PF01380">
    <property type="entry name" value="SIS"/>
    <property type="match status" value="1"/>
</dbReference>
<dbReference type="PROSITE" id="PS51071">
    <property type="entry name" value="HTH_RPIR"/>
    <property type="match status" value="1"/>
</dbReference>
<gene>
    <name evidence="6" type="ORF">OXH55_19770</name>
</gene>
<dbReference type="InterPro" id="IPR047640">
    <property type="entry name" value="RpiR-like"/>
</dbReference>
<dbReference type="InterPro" id="IPR001347">
    <property type="entry name" value="SIS_dom"/>
</dbReference>
<sequence length="283" mass="31417">MKNEMNCTVIIKSLYPAMHEGEKRIADFILKQSENIINMTVAQISREIGVADSSIVRFCKKLGFNGFTQLKINLAKNIQKSEESILQDINKKDSPYIIASKVFDSSIKALKDSSDMLDERELDKAVNALISAKRIEFYGVGTSATIAMDAYYRFMRIGLPAYAAIDSHISKVSANMLDKDCVAVGISHTGRTKETINTLKIAKDKGAKVICCTSFLDSPITDIADIKLITSTVETKFMKEAVVSRIAQIVLLDSLYTCIVAKKYNMASKNLDNMGEILNNMRL</sequence>
<keyword evidence="2" id="KW-0238">DNA-binding</keyword>
<dbReference type="RefSeq" id="WP_268051883.1">
    <property type="nucleotide sequence ID" value="NZ_JAPQES010000021.1"/>
</dbReference>
<keyword evidence="3" id="KW-0804">Transcription</keyword>
<dbReference type="Gene3D" id="3.40.50.10490">
    <property type="entry name" value="Glucose-6-phosphate isomerase like protein, domain 1"/>
    <property type="match status" value="1"/>
</dbReference>
<dbReference type="PROSITE" id="PS51464">
    <property type="entry name" value="SIS"/>
    <property type="match status" value="1"/>
</dbReference>
<dbReference type="InterPro" id="IPR009057">
    <property type="entry name" value="Homeodomain-like_sf"/>
</dbReference>
<dbReference type="InterPro" id="IPR000281">
    <property type="entry name" value="HTH_RpiR"/>
</dbReference>
<evidence type="ECO:0000259" key="5">
    <source>
        <dbReference type="PROSITE" id="PS51464"/>
    </source>
</evidence>
<protein>
    <submittedName>
        <fullName evidence="6">MurR/RpiR family transcriptional regulator</fullName>
    </submittedName>
</protein>
<feature type="domain" description="SIS" evidence="5">
    <location>
        <begin position="125"/>
        <end position="265"/>
    </location>
</feature>
<feature type="domain" description="HTH rpiR-type" evidence="4">
    <location>
        <begin position="5"/>
        <end position="81"/>
    </location>
</feature>